<dbReference type="InterPro" id="IPR006311">
    <property type="entry name" value="TAT_signal"/>
</dbReference>
<dbReference type="RefSeq" id="WP_072934851.1">
    <property type="nucleotide sequence ID" value="NZ_FQUG01000003.1"/>
</dbReference>
<reference evidence="2 3" key="1">
    <citation type="submission" date="2016-11" db="EMBL/GenBank/DDBJ databases">
        <authorList>
            <person name="Jaros S."/>
            <person name="Januszkiewicz K."/>
            <person name="Wedrychowicz H."/>
        </authorList>
    </citation>
    <scope>NUCLEOTIDE SEQUENCE [LARGE SCALE GENOMIC DNA]</scope>
    <source>
        <strain evidence="2 3">DSM 10502</strain>
    </source>
</reference>
<dbReference type="OrthoDB" id="1667024at2"/>
<evidence type="ECO:0000256" key="1">
    <source>
        <dbReference type="SAM" id="SignalP"/>
    </source>
</evidence>
<dbReference type="EMBL" id="FQUG01000003">
    <property type="protein sequence ID" value="SHE59037.1"/>
    <property type="molecule type" value="Genomic_DNA"/>
</dbReference>
<feature type="chain" id="PRO_5011979384" evidence="1">
    <location>
        <begin position="28"/>
        <end position="131"/>
    </location>
</feature>
<dbReference type="Proteomes" id="UP000184404">
    <property type="component" value="Unassembled WGS sequence"/>
</dbReference>
<keyword evidence="1" id="KW-0732">Signal</keyword>
<gene>
    <name evidence="2" type="ORF">SAMN02745190_00749</name>
</gene>
<accession>A0A1M4UQW0</accession>
<dbReference type="InterPro" id="IPR011008">
    <property type="entry name" value="Dimeric_a/b-barrel"/>
</dbReference>
<evidence type="ECO:0000313" key="3">
    <source>
        <dbReference type="Proteomes" id="UP000184404"/>
    </source>
</evidence>
<protein>
    <submittedName>
        <fullName evidence="2">Tat (Twin-arginine translocation) pathway signal sequence</fullName>
    </submittedName>
</protein>
<dbReference type="PROSITE" id="PS51318">
    <property type="entry name" value="TAT"/>
    <property type="match status" value="1"/>
</dbReference>
<dbReference type="InterPro" id="IPR019546">
    <property type="entry name" value="TAT_signal_bac_arc"/>
</dbReference>
<name>A0A1M4UQW0_9FIRM</name>
<dbReference type="STRING" id="1123243.SAMN02745190_00749"/>
<evidence type="ECO:0000313" key="2">
    <source>
        <dbReference type="EMBL" id="SHE59037.1"/>
    </source>
</evidence>
<proteinExistence type="predicted"/>
<feature type="signal peptide" evidence="1">
    <location>
        <begin position="1"/>
        <end position="27"/>
    </location>
</feature>
<dbReference type="NCBIfam" id="TIGR01409">
    <property type="entry name" value="TAT_signal_seq"/>
    <property type="match status" value="1"/>
</dbReference>
<dbReference type="SUPFAM" id="SSF54909">
    <property type="entry name" value="Dimeric alpha+beta barrel"/>
    <property type="match status" value="1"/>
</dbReference>
<sequence length="131" mass="14528">MKRRDFLRLTGAAAAAALFGRVSSVSAANTDFVKGRRVDFHSHAILPPYSEGLKRLGIDAAAEEGFFVTAEHDAPNIIHTMEIYRDADAYKKYVESSEYKAFLPKLSSIFISAHEVENRPAHIVLSTKGFQ</sequence>
<keyword evidence="3" id="KW-1185">Reference proteome</keyword>
<dbReference type="Gene3D" id="3.30.70.100">
    <property type="match status" value="1"/>
</dbReference>
<organism evidence="2 3">
    <name type="scientific">Schwartzia succinivorans DSM 10502</name>
    <dbReference type="NCBI Taxonomy" id="1123243"/>
    <lineage>
        <taxon>Bacteria</taxon>
        <taxon>Bacillati</taxon>
        <taxon>Bacillota</taxon>
        <taxon>Negativicutes</taxon>
        <taxon>Selenomonadales</taxon>
        <taxon>Selenomonadaceae</taxon>
        <taxon>Schwartzia</taxon>
    </lineage>
</organism>
<dbReference type="AlphaFoldDB" id="A0A1M4UQW0"/>